<proteinExistence type="predicted"/>
<protein>
    <submittedName>
        <fullName evidence="1">Uncharacterized protein</fullName>
    </submittedName>
</protein>
<evidence type="ECO:0000313" key="1">
    <source>
        <dbReference type="EMBL" id="STR00144.1"/>
    </source>
</evidence>
<dbReference type="EMBL" id="UGJJ01000001">
    <property type="protein sequence ID" value="STR00144.1"/>
    <property type="molecule type" value="Genomic_DNA"/>
</dbReference>
<organism evidence="1 2">
    <name type="scientific">Kingella potus</name>
    <dbReference type="NCBI Taxonomy" id="265175"/>
    <lineage>
        <taxon>Bacteria</taxon>
        <taxon>Pseudomonadati</taxon>
        <taxon>Pseudomonadota</taxon>
        <taxon>Betaproteobacteria</taxon>
        <taxon>Neisseriales</taxon>
        <taxon>Neisseriaceae</taxon>
        <taxon>Kingella</taxon>
    </lineage>
</organism>
<gene>
    <name evidence="1" type="ORF">NCTC13336_00341</name>
</gene>
<dbReference type="AlphaFoldDB" id="A0A377QXL0"/>
<accession>A0A377QXL0</accession>
<reference evidence="1 2" key="1">
    <citation type="submission" date="2018-06" db="EMBL/GenBank/DDBJ databases">
        <authorList>
            <consortium name="Pathogen Informatics"/>
            <person name="Doyle S."/>
        </authorList>
    </citation>
    <scope>NUCLEOTIDE SEQUENCE [LARGE SCALE GENOMIC DNA]</scope>
    <source>
        <strain evidence="1 2">NCTC13336</strain>
    </source>
</reference>
<sequence>MLEETFANTDTPLSTSNTRDGILIRSACHDGNARLVFTGEFKAVSAAQERTYRQFKLSFSGIASYICTELDLCPLDAKMSANFNIIENSAFVRAHRLDGFTHYILSSYDYTYQIVAQNMAFDLLPEQA</sequence>
<evidence type="ECO:0000313" key="2">
    <source>
        <dbReference type="Proteomes" id="UP000254293"/>
    </source>
</evidence>
<dbReference type="Proteomes" id="UP000254293">
    <property type="component" value="Unassembled WGS sequence"/>
</dbReference>
<name>A0A377QXL0_9NEIS</name>
<keyword evidence="2" id="KW-1185">Reference proteome</keyword>